<organism evidence="2">
    <name type="scientific">Sesamum radiatum</name>
    <name type="common">Black benniseed</name>
    <dbReference type="NCBI Taxonomy" id="300843"/>
    <lineage>
        <taxon>Eukaryota</taxon>
        <taxon>Viridiplantae</taxon>
        <taxon>Streptophyta</taxon>
        <taxon>Embryophyta</taxon>
        <taxon>Tracheophyta</taxon>
        <taxon>Spermatophyta</taxon>
        <taxon>Magnoliopsida</taxon>
        <taxon>eudicotyledons</taxon>
        <taxon>Gunneridae</taxon>
        <taxon>Pentapetalae</taxon>
        <taxon>asterids</taxon>
        <taxon>lamiids</taxon>
        <taxon>Lamiales</taxon>
        <taxon>Pedaliaceae</taxon>
        <taxon>Sesamum</taxon>
    </lineage>
</organism>
<accession>A0AAW2J6F6</accession>
<proteinExistence type="predicted"/>
<comment type="caution">
    <text evidence="2">The sequence shown here is derived from an EMBL/GenBank/DDBJ whole genome shotgun (WGS) entry which is preliminary data.</text>
</comment>
<feature type="region of interest" description="Disordered" evidence="1">
    <location>
        <begin position="1"/>
        <end position="44"/>
    </location>
</feature>
<evidence type="ECO:0000256" key="1">
    <source>
        <dbReference type="SAM" id="MobiDB-lite"/>
    </source>
</evidence>
<feature type="region of interest" description="Disordered" evidence="1">
    <location>
        <begin position="113"/>
        <end position="147"/>
    </location>
</feature>
<dbReference type="EMBL" id="JACGWJ010000665">
    <property type="protein sequence ID" value="KAL0289798.1"/>
    <property type="molecule type" value="Genomic_DNA"/>
</dbReference>
<protein>
    <submittedName>
        <fullName evidence="2">Uncharacterized protein</fullName>
    </submittedName>
</protein>
<name>A0AAW2J6F6_SESRA</name>
<feature type="compositionally biased region" description="Polar residues" evidence="1">
    <location>
        <begin position="1"/>
        <end position="17"/>
    </location>
</feature>
<reference evidence="2" key="1">
    <citation type="submission" date="2020-06" db="EMBL/GenBank/DDBJ databases">
        <authorList>
            <person name="Li T."/>
            <person name="Hu X."/>
            <person name="Zhang T."/>
            <person name="Song X."/>
            <person name="Zhang H."/>
            <person name="Dai N."/>
            <person name="Sheng W."/>
            <person name="Hou X."/>
            <person name="Wei L."/>
        </authorList>
    </citation>
    <scope>NUCLEOTIDE SEQUENCE</scope>
    <source>
        <strain evidence="2">G02</strain>
        <tissue evidence="2">Leaf</tissue>
    </source>
</reference>
<reference evidence="2" key="2">
    <citation type="journal article" date="2024" name="Plant">
        <title>Genomic evolution and insights into agronomic trait innovations of Sesamum species.</title>
        <authorList>
            <person name="Miao H."/>
            <person name="Wang L."/>
            <person name="Qu L."/>
            <person name="Liu H."/>
            <person name="Sun Y."/>
            <person name="Le M."/>
            <person name="Wang Q."/>
            <person name="Wei S."/>
            <person name="Zheng Y."/>
            <person name="Lin W."/>
            <person name="Duan Y."/>
            <person name="Cao H."/>
            <person name="Xiong S."/>
            <person name="Wang X."/>
            <person name="Wei L."/>
            <person name="Li C."/>
            <person name="Ma Q."/>
            <person name="Ju M."/>
            <person name="Zhao R."/>
            <person name="Li G."/>
            <person name="Mu C."/>
            <person name="Tian Q."/>
            <person name="Mei H."/>
            <person name="Zhang T."/>
            <person name="Gao T."/>
            <person name="Zhang H."/>
        </authorList>
    </citation>
    <scope>NUCLEOTIDE SEQUENCE</scope>
    <source>
        <strain evidence="2">G02</strain>
    </source>
</reference>
<sequence>MLSSLTPSTHTDFQESTIPEEDGDPDGGSVAGDPLGQSQPVSMEERIRHDFNFSEFYSLASRVLDGDAESLGKLVDLKVRWERRFPDPARVRRLIARIPSKLTFLPRRSIVQSTEEVGEEGADSPQTDPPLNRSQAADIPGNSAQVS</sequence>
<gene>
    <name evidence="2" type="ORF">Sradi_7064600</name>
</gene>
<dbReference type="AlphaFoldDB" id="A0AAW2J6F6"/>
<evidence type="ECO:0000313" key="2">
    <source>
        <dbReference type="EMBL" id="KAL0289798.1"/>
    </source>
</evidence>